<evidence type="ECO:0000256" key="1">
    <source>
        <dbReference type="SAM" id="MobiDB-lite"/>
    </source>
</evidence>
<name>A0A8H3BQR3_9AGAM</name>
<dbReference type="EMBL" id="CAJMWS010000772">
    <property type="protein sequence ID" value="CAE6462640.1"/>
    <property type="molecule type" value="Genomic_DNA"/>
</dbReference>
<reference evidence="2" key="1">
    <citation type="submission" date="2021-01" db="EMBL/GenBank/DDBJ databases">
        <authorList>
            <person name="Kaushik A."/>
        </authorList>
    </citation>
    <scope>NUCLEOTIDE SEQUENCE</scope>
    <source>
        <strain evidence="2">AG1-1C</strain>
    </source>
</reference>
<comment type="caution">
    <text evidence="2">The sequence shown here is derived from an EMBL/GenBank/DDBJ whole genome shotgun (WGS) entry which is preliminary data.</text>
</comment>
<accession>A0A8H3BQR3</accession>
<proteinExistence type="predicted"/>
<feature type="region of interest" description="Disordered" evidence="1">
    <location>
        <begin position="498"/>
        <end position="518"/>
    </location>
</feature>
<evidence type="ECO:0000313" key="3">
    <source>
        <dbReference type="Proteomes" id="UP000663846"/>
    </source>
</evidence>
<evidence type="ECO:0000313" key="2">
    <source>
        <dbReference type="EMBL" id="CAE6462640.1"/>
    </source>
</evidence>
<organism evidence="2 3">
    <name type="scientific">Rhizoctonia solani</name>
    <dbReference type="NCBI Taxonomy" id="456999"/>
    <lineage>
        <taxon>Eukaryota</taxon>
        <taxon>Fungi</taxon>
        <taxon>Dikarya</taxon>
        <taxon>Basidiomycota</taxon>
        <taxon>Agaricomycotina</taxon>
        <taxon>Agaricomycetes</taxon>
        <taxon>Cantharellales</taxon>
        <taxon>Ceratobasidiaceae</taxon>
        <taxon>Rhizoctonia</taxon>
    </lineage>
</organism>
<gene>
    <name evidence="2" type="ORF">RDB_LOCUS161784</name>
</gene>
<feature type="region of interest" description="Disordered" evidence="1">
    <location>
        <begin position="326"/>
        <end position="402"/>
    </location>
</feature>
<dbReference type="AlphaFoldDB" id="A0A8H3BQR3"/>
<sequence length="518" mass="58384">MLNDGREQEQAIGALEQLFQDQQSNMDQMGSPPIIDRSFSSPGPNWKFKTNVLHAVLLHCIKDYIENGRITLVKLEHQPLLQEYLLGLEGFNPPYPHPSTYQIQNVETSLSEFCDHFDCGGRISELYCYQQQRGLRHEYILAHVENSPSRGTFWVRLERRNIKGEVEISSSFNPRLEARDIATIASRHEDLTNQDLEKGQDCDRVMELMTFDGLYLCRLKDLLKLFSYEGKPYTLFLHNCWSFCLLVVDCILGYARPQLPSTILRRPNLDVKFRSKIKQYFLSSIPSQCELCAGTPAARPYYSPESTQATFNSVSDPRAERLQGAFTQHTSTNHPDRSYSVPLGDLPPNPNGSPPYIQNQHAGHPSYPQYQQPANWQTDRSSSLPAQMSDFSRTETPGQISPQIPGYVLGQTSVPIINPMGSGAPGLFFEEQMYSPPSGYMNGQFSDPMATTLRSQTFPPMSAQQPTYYPSYVSTGGQTFGSIDTQPPVPPPTQRHFTMPTPHPAPGPVDTLTQLGYR</sequence>
<feature type="compositionally biased region" description="Polar residues" evidence="1">
    <location>
        <begin position="368"/>
        <end position="402"/>
    </location>
</feature>
<protein>
    <submittedName>
        <fullName evidence="2">Uncharacterized protein</fullName>
    </submittedName>
</protein>
<dbReference type="Proteomes" id="UP000663846">
    <property type="component" value="Unassembled WGS sequence"/>
</dbReference>